<gene>
    <name evidence="9" type="ORF">TEOVI_000202500</name>
</gene>
<evidence type="ECO:0000256" key="7">
    <source>
        <dbReference type="ARBA" id="ARBA00025800"/>
    </source>
</evidence>
<dbReference type="GO" id="GO:0005737">
    <property type="term" value="C:cytoplasm"/>
    <property type="evidence" value="ECO:0007669"/>
    <property type="project" value="UniProtKB-ARBA"/>
</dbReference>
<dbReference type="GO" id="GO:0016020">
    <property type="term" value="C:membrane"/>
    <property type="evidence" value="ECO:0007669"/>
    <property type="project" value="UniProtKB-SubCell"/>
</dbReference>
<dbReference type="EMBL" id="CZPT02001451">
    <property type="protein sequence ID" value="SCU70452.1"/>
    <property type="molecule type" value="Genomic_DNA"/>
</dbReference>
<dbReference type="InterPro" id="IPR007305">
    <property type="entry name" value="Vesicle_transpt_Got1/SFT2"/>
</dbReference>
<comment type="caution">
    <text evidence="9">The sequence shown here is derived from an EMBL/GenBank/DDBJ whole genome shotgun (WGS) entry which is preliminary data.</text>
</comment>
<keyword evidence="6 8" id="KW-0472">Membrane</keyword>
<feature type="transmembrane region" description="Helical" evidence="8">
    <location>
        <begin position="150"/>
        <end position="169"/>
    </location>
</feature>
<dbReference type="RefSeq" id="XP_067081260.1">
    <property type="nucleotide sequence ID" value="XM_067225159.1"/>
</dbReference>
<comment type="function">
    <text evidence="8">May be involved in fusion of retrograde transport vesicles derived from an endocytic compartment with the Golgi complex.</text>
</comment>
<protein>
    <recommendedName>
        <fullName evidence="8">Vesicle transport protein</fullName>
    </recommendedName>
</protein>
<evidence type="ECO:0000256" key="2">
    <source>
        <dbReference type="ARBA" id="ARBA00022448"/>
    </source>
</evidence>
<dbReference type="GO" id="GO:0012505">
    <property type="term" value="C:endomembrane system"/>
    <property type="evidence" value="ECO:0007669"/>
    <property type="project" value="UniProtKB-ARBA"/>
</dbReference>
<reference evidence="9" key="1">
    <citation type="submission" date="2016-09" db="EMBL/GenBank/DDBJ databases">
        <authorList>
            <person name="Hebert L."/>
            <person name="Moumen B."/>
        </authorList>
    </citation>
    <scope>NUCLEOTIDE SEQUENCE [LARGE SCALE GENOMIC DNA]</scope>
    <source>
        <strain evidence="9">OVI</strain>
    </source>
</reference>
<organism evidence="9 10">
    <name type="scientific">Trypanosoma equiperdum</name>
    <dbReference type="NCBI Taxonomy" id="5694"/>
    <lineage>
        <taxon>Eukaryota</taxon>
        <taxon>Discoba</taxon>
        <taxon>Euglenozoa</taxon>
        <taxon>Kinetoplastea</taxon>
        <taxon>Metakinetoplastina</taxon>
        <taxon>Trypanosomatida</taxon>
        <taxon>Trypanosomatidae</taxon>
        <taxon>Trypanosoma</taxon>
    </lineage>
</organism>
<sequence>MSKYVNLDSLMGKTTSVPMTNFEISGMVQMEQEGVMEDNSLFPSLSFKERVSGYIIAFIVSFLLSTMSWIALPHSLRKYAALNTMANIVSVGGTMFLCGPSAQLKRMFDETRRGATTVYLTSLLMTLISALILKFVLLTVLLMLAQYLAMIWYTLSYVPFGRSAVLKVLSRFT</sequence>
<dbReference type="PANTHER" id="PTHR23137">
    <property type="entry name" value="VESICLE TRANSPORT PROTEIN-RELATED"/>
    <property type="match status" value="1"/>
</dbReference>
<dbReference type="GeneID" id="92375965"/>
<dbReference type="AlphaFoldDB" id="A0A1G4IEC1"/>
<comment type="subcellular location">
    <subcellularLocation>
        <location evidence="1 8">Membrane</location>
        <topology evidence="1 8">Multi-pass membrane protein</topology>
    </subcellularLocation>
</comment>
<name>A0A1G4IEC1_TRYEQ</name>
<proteinExistence type="inferred from homology"/>
<dbReference type="VEuPathDB" id="TriTrypDB:TEOVI_000202500"/>
<evidence type="ECO:0000256" key="5">
    <source>
        <dbReference type="ARBA" id="ARBA00022989"/>
    </source>
</evidence>
<dbReference type="GO" id="GO:0016192">
    <property type="term" value="P:vesicle-mediated transport"/>
    <property type="evidence" value="ECO:0007669"/>
    <property type="project" value="InterPro"/>
</dbReference>
<dbReference type="GO" id="GO:0015031">
    <property type="term" value="P:protein transport"/>
    <property type="evidence" value="ECO:0007669"/>
    <property type="project" value="UniProtKB-KW"/>
</dbReference>
<dbReference type="Pfam" id="PF04178">
    <property type="entry name" value="Got1"/>
    <property type="match status" value="1"/>
</dbReference>
<evidence type="ECO:0000256" key="4">
    <source>
        <dbReference type="ARBA" id="ARBA00022927"/>
    </source>
</evidence>
<keyword evidence="3 8" id="KW-0812">Transmembrane</keyword>
<feature type="transmembrane region" description="Helical" evidence="8">
    <location>
        <begin position="118"/>
        <end position="144"/>
    </location>
</feature>
<evidence type="ECO:0000256" key="1">
    <source>
        <dbReference type="ARBA" id="ARBA00004141"/>
    </source>
</evidence>
<evidence type="ECO:0000313" key="9">
    <source>
        <dbReference type="EMBL" id="SCU70452.1"/>
    </source>
</evidence>
<evidence type="ECO:0000313" key="10">
    <source>
        <dbReference type="Proteomes" id="UP000195570"/>
    </source>
</evidence>
<accession>A0A1G4IEC1</accession>
<feature type="transmembrane region" description="Helical" evidence="8">
    <location>
        <begin position="51"/>
        <end position="72"/>
    </location>
</feature>
<evidence type="ECO:0000256" key="6">
    <source>
        <dbReference type="ARBA" id="ARBA00023136"/>
    </source>
</evidence>
<evidence type="ECO:0000256" key="8">
    <source>
        <dbReference type="RuleBase" id="RU363111"/>
    </source>
</evidence>
<keyword evidence="2 8" id="KW-0813">Transport</keyword>
<dbReference type="InterPro" id="IPR011691">
    <property type="entry name" value="Vesicle_transpt_SFT2"/>
</dbReference>
<comment type="similarity">
    <text evidence="7 8">Belongs to the SFT2 family.</text>
</comment>
<keyword evidence="4 8" id="KW-0653">Protein transport</keyword>
<evidence type="ECO:0000256" key="3">
    <source>
        <dbReference type="ARBA" id="ARBA00022692"/>
    </source>
</evidence>
<keyword evidence="5 8" id="KW-1133">Transmembrane helix</keyword>
<dbReference type="Proteomes" id="UP000195570">
    <property type="component" value="Unassembled WGS sequence"/>
</dbReference>
<feature type="transmembrane region" description="Helical" evidence="8">
    <location>
        <begin position="78"/>
        <end position="98"/>
    </location>
</feature>
<keyword evidence="10" id="KW-1185">Reference proteome</keyword>
<dbReference type="PANTHER" id="PTHR23137:SF6">
    <property type="entry name" value="VESICLE TRANSPORT PROTEIN"/>
    <property type="match status" value="1"/>
</dbReference>